<comment type="caution">
    <text evidence="3">The sequence shown here is derived from an EMBL/GenBank/DDBJ whole genome shotgun (WGS) entry which is preliminary data.</text>
</comment>
<protein>
    <submittedName>
        <fullName evidence="3">Vegetative incompatibility protein HET-E-1</fullName>
    </submittedName>
</protein>
<dbReference type="InterPro" id="IPR056884">
    <property type="entry name" value="NPHP3-like_N"/>
</dbReference>
<dbReference type="Proteomes" id="UP000517252">
    <property type="component" value="Unassembled WGS sequence"/>
</dbReference>
<name>A0A6V8QV69_TRIAP</name>
<evidence type="ECO:0000313" key="4">
    <source>
        <dbReference type="Proteomes" id="UP000517252"/>
    </source>
</evidence>
<dbReference type="InterPro" id="IPR007111">
    <property type="entry name" value="NACHT_NTPase"/>
</dbReference>
<evidence type="ECO:0000259" key="2">
    <source>
        <dbReference type="PROSITE" id="PS50837"/>
    </source>
</evidence>
<dbReference type="SUPFAM" id="SSF53167">
    <property type="entry name" value="Purine and uridine phosphorylases"/>
    <property type="match status" value="1"/>
</dbReference>
<evidence type="ECO:0000313" key="3">
    <source>
        <dbReference type="EMBL" id="GFP54353.1"/>
    </source>
</evidence>
<dbReference type="GO" id="GO:0003824">
    <property type="term" value="F:catalytic activity"/>
    <property type="evidence" value="ECO:0007669"/>
    <property type="project" value="InterPro"/>
</dbReference>
<dbReference type="EMBL" id="BLZH01000003">
    <property type="protein sequence ID" value="GFP54353.1"/>
    <property type="molecule type" value="Genomic_DNA"/>
</dbReference>
<dbReference type="Pfam" id="PF24883">
    <property type="entry name" value="NPHP3_N"/>
    <property type="match status" value="1"/>
</dbReference>
<dbReference type="Gene3D" id="3.40.50.1580">
    <property type="entry name" value="Nucleoside phosphorylase domain"/>
    <property type="match status" value="1"/>
</dbReference>
<dbReference type="Pfam" id="PF01048">
    <property type="entry name" value="PNP_UDP_1"/>
    <property type="match status" value="1"/>
</dbReference>
<reference evidence="3 4" key="1">
    <citation type="submission" date="2020-07" db="EMBL/GenBank/DDBJ databases">
        <title>Trichoderma asperellum IC-1 whole genome shotgun sequence.</title>
        <authorList>
            <person name="Kanamasa S."/>
            <person name="Takahashi H."/>
        </authorList>
    </citation>
    <scope>NUCLEOTIDE SEQUENCE [LARGE SCALE GENOMIC DNA]</scope>
    <source>
        <strain evidence="3 4">IC-1</strain>
    </source>
</reference>
<accession>A0A6V8QV69</accession>
<proteinExistence type="predicted"/>
<dbReference type="OrthoDB" id="538223at2759"/>
<dbReference type="InterPro" id="IPR000845">
    <property type="entry name" value="Nucleoside_phosphorylase_d"/>
</dbReference>
<evidence type="ECO:0000256" key="1">
    <source>
        <dbReference type="ARBA" id="ARBA00022737"/>
    </source>
</evidence>
<gene>
    <name evidence="3" type="ORF">TASIC1_0003073200</name>
</gene>
<dbReference type="InterPro" id="IPR035994">
    <property type="entry name" value="Nucleoside_phosphorylase_sf"/>
</dbReference>
<dbReference type="InterPro" id="IPR053137">
    <property type="entry name" value="NLR-like"/>
</dbReference>
<dbReference type="AlphaFoldDB" id="A0A6V8QV69"/>
<keyword evidence="1" id="KW-0677">Repeat</keyword>
<feature type="domain" description="NACHT" evidence="2">
    <location>
        <begin position="346"/>
        <end position="440"/>
    </location>
</feature>
<sequence length="469" mass="51886">MDNNRRERYWDDADDKALLGSRSKRTRLDAYNRDDYAVGWICALPIELAAAETMLDSFHETLQKDPGDYNTYVLGAIGQHNVVIACLPEYGTTNAATVANNMARSFPSLQLRLMVGIGGVPGTSDIRLGDIVVGDEVVQYDIGKAVQGGHFQRARHSVRPPQNLGTAVAALRGRHESRPSRIPSILAQFKQNPLVSEYTYPGPHQDFLFNNTYYHDENKPTCNQCDRSRLLAREARPSQHPQIHYGIIASGNKVMKDGEKRDSLAAELGAVCFEMEAAGFINHFQLAAAYAKELLSFIPPCSTKKKDNIAAGHLPDDAIKCLTDLRLTEPRDDKTRIQQTKGGLLRLLWIKGDPGKGKTMLICGIIDELDKSKPSTELLSFFFCQATDSRLNHATAVSVSAGKALFGDVNAWVALSDILAQMLRDPDLPETTLVVDALDECVFDLPRLLHIITQISLSRAVYRIEPQLA</sequence>
<dbReference type="GO" id="GO:0009116">
    <property type="term" value="P:nucleoside metabolic process"/>
    <property type="evidence" value="ECO:0007669"/>
    <property type="project" value="InterPro"/>
</dbReference>
<dbReference type="PROSITE" id="PS50837">
    <property type="entry name" value="NACHT"/>
    <property type="match status" value="1"/>
</dbReference>
<dbReference type="PANTHER" id="PTHR46082">
    <property type="entry name" value="ATP/GTP-BINDING PROTEIN-RELATED"/>
    <property type="match status" value="1"/>
</dbReference>
<organism evidence="3 4">
    <name type="scientific">Trichoderma asperellum</name>
    <name type="common">Filamentous fungus</name>
    <dbReference type="NCBI Taxonomy" id="101201"/>
    <lineage>
        <taxon>Eukaryota</taxon>
        <taxon>Fungi</taxon>
        <taxon>Dikarya</taxon>
        <taxon>Ascomycota</taxon>
        <taxon>Pezizomycotina</taxon>
        <taxon>Sordariomycetes</taxon>
        <taxon>Hypocreomycetidae</taxon>
        <taxon>Hypocreales</taxon>
        <taxon>Hypocreaceae</taxon>
        <taxon>Trichoderma</taxon>
    </lineage>
</organism>
<dbReference type="PANTHER" id="PTHR46082:SF11">
    <property type="entry name" value="AAA+ ATPASE DOMAIN-CONTAINING PROTEIN-RELATED"/>
    <property type="match status" value="1"/>
</dbReference>